<protein>
    <submittedName>
        <fullName evidence="1">Uncharacterized protein</fullName>
    </submittedName>
</protein>
<keyword evidence="2" id="KW-1185">Reference proteome</keyword>
<dbReference type="EMBL" id="JARBJD010000032">
    <property type="protein sequence ID" value="KAK2959124.1"/>
    <property type="molecule type" value="Genomic_DNA"/>
</dbReference>
<name>A0ABQ9Y616_9EUKA</name>
<organism evidence="1 2">
    <name type="scientific">Blattamonas nauphoetae</name>
    <dbReference type="NCBI Taxonomy" id="2049346"/>
    <lineage>
        <taxon>Eukaryota</taxon>
        <taxon>Metamonada</taxon>
        <taxon>Preaxostyla</taxon>
        <taxon>Oxymonadida</taxon>
        <taxon>Blattamonas</taxon>
    </lineage>
</organism>
<sequence>MWNIVAQTRCSFYALEVRGRPTLALDSLHINEDDPDWTHRYNTVFMEVHSSTVHSVTVCSPRGFNLSTGTDGTLDIDHLNITGSTSRVTLFSTNLTIRGSVVNKVSCYDVKRTDKGPNLEDRGQGSCPPRKVSFAWAAVGPTARRPTDYFSGGSTPFLRAVFHGRIGVVFPHSSSPLHPPSLESSLYPPSAGDLVLLLTLRIPLFLSMFFPSAVHRVLLSNLQTHHYNILLRLSEHGIPRTLRSALLQLRHVRRAV</sequence>
<reference evidence="1 2" key="1">
    <citation type="journal article" date="2022" name="bioRxiv">
        <title>Genomics of Preaxostyla Flagellates Illuminates Evolutionary Transitions and the Path Towards Mitochondrial Loss.</title>
        <authorList>
            <person name="Novak L.V.F."/>
            <person name="Treitli S.C."/>
            <person name="Pyrih J."/>
            <person name="Halakuc P."/>
            <person name="Pipaliya S.V."/>
            <person name="Vacek V."/>
            <person name="Brzon O."/>
            <person name="Soukal P."/>
            <person name="Eme L."/>
            <person name="Dacks J.B."/>
            <person name="Karnkowska A."/>
            <person name="Elias M."/>
            <person name="Hampl V."/>
        </authorList>
    </citation>
    <scope>NUCLEOTIDE SEQUENCE [LARGE SCALE GENOMIC DNA]</scope>
    <source>
        <strain evidence="1">NAU3</strain>
        <tissue evidence="1">Gut</tissue>
    </source>
</reference>
<evidence type="ECO:0000313" key="1">
    <source>
        <dbReference type="EMBL" id="KAK2959124.1"/>
    </source>
</evidence>
<proteinExistence type="predicted"/>
<accession>A0ABQ9Y616</accession>
<dbReference type="Proteomes" id="UP001281761">
    <property type="component" value="Unassembled WGS sequence"/>
</dbReference>
<evidence type="ECO:0000313" key="2">
    <source>
        <dbReference type="Proteomes" id="UP001281761"/>
    </source>
</evidence>
<gene>
    <name evidence="1" type="ORF">BLNAU_5919</name>
</gene>
<comment type="caution">
    <text evidence="1">The sequence shown here is derived from an EMBL/GenBank/DDBJ whole genome shotgun (WGS) entry which is preliminary data.</text>
</comment>